<feature type="binding site" evidence="14">
    <location>
        <begin position="21"/>
        <end position="23"/>
    </location>
    <ligand>
        <name>FMN</name>
        <dbReference type="ChEBI" id="CHEBI:58210"/>
    </ligand>
</feature>
<evidence type="ECO:0000256" key="7">
    <source>
        <dbReference type="ARBA" id="ARBA00022857"/>
    </source>
</evidence>
<dbReference type="InterPro" id="IPR035587">
    <property type="entry name" value="DUS-like_FMN-bd"/>
</dbReference>
<dbReference type="RefSeq" id="WP_133442421.1">
    <property type="nucleotide sequence ID" value="NZ_CP034726.1"/>
</dbReference>
<dbReference type="InterPro" id="IPR001269">
    <property type="entry name" value="DUS_fam"/>
</dbReference>
<evidence type="ECO:0000256" key="2">
    <source>
        <dbReference type="ARBA" id="ARBA00002790"/>
    </source>
</evidence>
<dbReference type="OrthoDB" id="9764501at2"/>
<reference evidence="17" key="1">
    <citation type="submission" date="2018-12" db="EMBL/GenBank/DDBJ databases">
        <title>A new species of lactobacillus.</title>
        <authorList>
            <person name="Jian Y."/>
            <person name="Xin L."/>
            <person name="Hong Z.J."/>
            <person name="Ming L.Z."/>
            <person name="Hong X.Z."/>
        </authorList>
    </citation>
    <scope>NUCLEOTIDE SEQUENCE [LARGE SCALE GENOMIC DNA]</scope>
    <source>
        <strain evidence="17">HSLZ-75</strain>
    </source>
</reference>
<dbReference type="PROSITE" id="PS01136">
    <property type="entry name" value="UPF0034"/>
    <property type="match status" value="1"/>
</dbReference>
<comment type="function">
    <text evidence="2 12">Catalyzes the synthesis of 5,6-dihydrouridine (D), a modified base found in the D-loop of most tRNAs, via the reduction of the C5-C6 double bond in target uridines.</text>
</comment>
<evidence type="ECO:0000256" key="14">
    <source>
        <dbReference type="PIRSR" id="PIRSR006621-2"/>
    </source>
</evidence>
<comment type="similarity">
    <text evidence="12">Belongs to the dus family.</text>
</comment>
<feature type="binding site" evidence="14">
    <location>
        <position position="175"/>
    </location>
    <ligand>
        <name>FMN</name>
        <dbReference type="ChEBI" id="CHEBI:58210"/>
    </ligand>
</feature>
<evidence type="ECO:0000313" key="17">
    <source>
        <dbReference type="Proteomes" id="UP000294321"/>
    </source>
</evidence>
<proteinExistence type="inferred from homology"/>
<evidence type="ECO:0000256" key="5">
    <source>
        <dbReference type="ARBA" id="ARBA00022643"/>
    </source>
</evidence>
<evidence type="ECO:0000256" key="1">
    <source>
        <dbReference type="ARBA" id="ARBA00001917"/>
    </source>
</evidence>
<dbReference type="AlphaFoldDB" id="A0A4P6ZML3"/>
<keyword evidence="5 12" id="KW-0288">FMN</keyword>
<dbReference type="SUPFAM" id="SSF51395">
    <property type="entry name" value="FMN-linked oxidoreductases"/>
    <property type="match status" value="1"/>
</dbReference>
<dbReference type="EMBL" id="CP034726">
    <property type="protein sequence ID" value="QBP18863.1"/>
    <property type="molecule type" value="Genomic_DNA"/>
</dbReference>
<dbReference type="NCBIfam" id="TIGR00737">
    <property type="entry name" value="nifR3_yhdG"/>
    <property type="match status" value="1"/>
</dbReference>
<comment type="catalytic activity">
    <reaction evidence="10">
        <text>a 5,6-dihydrouridine in tRNA + NADP(+) = a uridine in tRNA + NADPH + H(+)</text>
        <dbReference type="Rhea" id="RHEA:23624"/>
        <dbReference type="Rhea" id="RHEA-COMP:13339"/>
        <dbReference type="Rhea" id="RHEA-COMP:13887"/>
        <dbReference type="ChEBI" id="CHEBI:15378"/>
        <dbReference type="ChEBI" id="CHEBI:57783"/>
        <dbReference type="ChEBI" id="CHEBI:58349"/>
        <dbReference type="ChEBI" id="CHEBI:65315"/>
        <dbReference type="ChEBI" id="CHEBI:74443"/>
    </reaction>
</comment>
<accession>A0A4P6ZML3</accession>
<evidence type="ECO:0000256" key="10">
    <source>
        <dbReference type="ARBA" id="ARBA00048205"/>
    </source>
</evidence>
<keyword evidence="14" id="KW-0547">Nucleotide-binding</keyword>
<keyword evidence="6 12" id="KW-0819">tRNA processing</keyword>
<keyword evidence="7" id="KW-0521">NADP</keyword>
<keyword evidence="8" id="KW-0694">RNA-binding</keyword>
<evidence type="ECO:0000256" key="3">
    <source>
        <dbReference type="ARBA" id="ARBA00022555"/>
    </source>
</evidence>
<evidence type="ECO:0000313" key="16">
    <source>
        <dbReference type="EMBL" id="QBP18863.1"/>
    </source>
</evidence>
<dbReference type="PANTHER" id="PTHR45846">
    <property type="entry name" value="TRNA-DIHYDROURIDINE(47) SYNTHASE [NAD(P)(+)]-LIKE"/>
    <property type="match status" value="1"/>
</dbReference>
<feature type="binding site" evidence="14">
    <location>
        <begin position="230"/>
        <end position="231"/>
    </location>
    <ligand>
        <name>FMN</name>
        <dbReference type="ChEBI" id="CHEBI:58210"/>
    </ligand>
</feature>
<dbReference type="CDD" id="cd02801">
    <property type="entry name" value="DUS_like_FMN"/>
    <property type="match status" value="1"/>
</dbReference>
<comment type="catalytic activity">
    <reaction evidence="11">
        <text>a 5,6-dihydrouridine in tRNA + NAD(+) = a uridine in tRNA + NADH + H(+)</text>
        <dbReference type="Rhea" id="RHEA:54452"/>
        <dbReference type="Rhea" id="RHEA-COMP:13339"/>
        <dbReference type="Rhea" id="RHEA-COMP:13887"/>
        <dbReference type="ChEBI" id="CHEBI:15378"/>
        <dbReference type="ChEBI" id="CHEBI:57540"/>
        <dbReference type="ChEBI" id="CHEBI:57945"/>
        <dbReference type="ChEBI" id="CHEBI:65315"/>
        <dbReference type="ChEBI" id="CHEBI:74443"/>
    </reaction>
</comment>
<dbReference type="PANTHER" id="PTHR45846:SF1">
    <property type="entry name" value="TRNA-DIHYDROURIDINE(47) SYNTHASE [NAD(P)(+)]-LIKE"/>
    <property type="match status" value="1"/>
</dbReference>
<protein>
    <recommendedName>
        <fullName evidence="12">tRNA-dihydrouridine synthase</fullName>
        <ecNumber evidence="12">1.3.1.-</ecNumber>
    </recommendedName>
</protein>
<evidence type="ECO:0000256" key="11">
    <source>
        <dbReference type="ARBA" id="ARBA00048802"/>
    </source>
</evidence>
<keyword evidence="3" id="KW-0820">tRNA-binding</keyword>
<feature type="active site" description="Proton donor" evidence="13">
    <location>
        <position position="106"/>
    </location>
</feature>
<dbReference type="PIRSF" id="PIRSF006621">
    <property type="entry name" value="Dus"/>
    <property type="match status" value="1"/>
</dbReference>
<dbReference type="InterPro" id="IPR004652">
    <property type="entry name" value="DusB-like"/>
</dbReference>
<keyword evidence="17" id="KW-1185">Reference proteome</keyword>
<evidence type="ECO:0000256" key="6">
    <source>
        <dbReference type="ARBA" id="ARBA00022694"/>
    </source>
</evidence>
<evidence type="ECO:0000256" key="8">
    <source>
        <dbReference type="ARBA" id="ARBA00022884"/>
    </source>
</evidence>
<dbReference type="InterPro" id="IPR018517">
    <property type="entry name" value="tRNA_hU_synthase_CS"/>
</dbReference>
<gene>
    <name evidence="16" type="primary">dusB</name>
    <name evidence="16" type="ORF">ELX58_07130</name>
</gene>
<sequence>MKSQAWKIGNVTIPNRVVVAPMAGVTNVAFRTICKKFGAGLVTCEMISDRGLIHHNQKTLGMLSVNPNEHPMSIQLFGNSKETLVPAAQYLAAHTPVDIININMGCPVRKVVKTGAGSHWLLYPDKIYDLVSALVKNVDKPITVKMRTGWDEDHIYAIQNALSAQDAGASAIAMHGRTRKQFYRGHANWDILRDVASHLSIPFIGNGDVRTPQDAKRMLDYTGCTAVMIARGVLGNPWMLKRTVHYLATGELLPEPTVAQKIAIAKDHLHRLVGLRGAKMGPRIFRGQAAYYLKGMPHAARTKVAIFGADTEDQMDKILDRFVEKAQRRQAILKARGQRGY</sequence>
<evidence type="ECO:0000256" key="4">
    <source>
        <dbReference type="ARBA" id="ARBA00022630"/>
    </source>
</evidence>
<dbReference type="Gene3D" id="1.10.1200.80">
    <property type="entry name" value="Putative flavin oxidoreducatase, domain 2"/>
    <property type="match status" value="1"/>
</dbReference>
<evidence type="ECO:0000256" key="12">
    <source>
        <dbReference type="PIRNR" id="PIRNR006621"/>
    </source>
</evidence>
<comment type="cofactor">
    <cofactor evidence="1 12 14">
        <name>FMN</name>
        <dbReference type="ChEBI" id="CHEBI:58210"/>
    </cofactor>
</comment>
<keyword evidence="9 12" id="KW-0560">Oxidoreductase</keyword>
<keyword evidence="4 12" id="KW-0285">Flavoprotein</keyword>
<dbReference type="Pfam" id="PF01207">
    <property type="entry name" value="Dus"/>
    <property type="match status" value="1"/>
</dbReference>
<dbReference type="GO" id="GO:0000049">
    <property type="term" value="F:tRNA binding"/>
    <property type="evidence" value="ECO:0007669"/>
    <property type="project" value="UniProtKB-KW"/>
</dbReference>
<dbReference type="EC" id="1.3.1.-" evidence="12"/>
<feature type="binding site" evidence="14">
    <location>
        <position position="75"/>
    </location>
    <ligand>
        <name>FMN</name>
        <dbReference type="ChEBI" id="CHEBI:58210"/>
    </ligand>
</feature>
<evidence type="ECO:0000259" key="15">
    <source>
        <dbReference type="Pfam" id="PF01207"/>
    </source>
</evidence>
<dbReference type="GO" id="GO:0017150">
    <property type="term" value="F:tRNA dihydrouridine synthase activity"/>
    <property type="evidence" value="ECO:0007669"/>
    <property type="project" value="InterPro"/>
</dbReference>
<evidence type="ECO:0000256" key="13">
    <source>
        <dbReference type="PIRSR" id="PIRSR006621-1"/>
    </source>
</evidence>
<feature type="domain" description="DUS-like FMN-binding" evidence="15">
    <location>
        <begin position="19"/>
        <end position="319"/>
    </location>
</feature>
<organism evidence="16 17">
    <name type="scientific">Acetilactobacillus jinshanensis</name>
    <dbReference type="NCBI Taxonomy" id="1720083"/>
    <lineage>
        <taxon>Bacteria</taxon>
        <taxon>Bacillati</taxon>
        <taxon>Bacillota</taxon>
        <taxon>Bacilli</taxon>
        <taxon>Lactobacillales</taxon>
        <taxon>Lactobacillaceae</taxon>
        <taxon>Acetilactobacillus</taxon>
    </lineage>
</organism>
<dbReference type="Proteomes" id="UP000294321">
    <property type="component" value="Chromosome"/>
</dbReference>
<feature type="binding site" evidence="14">
    <location>
        <position position="145"/>
    </location>
    <ligand>
        <name>FMN</name>
        <dbReference type="ChEBI" id="CHEBI:58210"/>
    </ligand>
</feature>
<dbReference type="KEGG" id="lji:ELX58_07130"/>
<name>A0A4P6ZML3_9LACO</name>
<evidence type="ECO:0000256" key="9">
    <source>
        <dbReference type="ARBA" id="ARBA00023002"/>
    </source>
</evidence>
<dbReference type="InterPro" id="IPR024036">
    <property type="entry name" value="tRNA-dHydroUridine_Synthase_C"/>
</dbReference>
<dbReference type="GO" id="GO:0050660">
    <property type="term" value="F:flavin adenine dinucleotide binding"/>
    <property type="evidence" value="ECO:0007669"/>
    <property type="project" value="InterPro"/>
</dbReference>
<dbReference type="InterPro" id="IPR013785">
    <property type="entry name" value="Aldolase_TIM"/>
</dbReference>
<dbReference type="Gene3D" id="3.20.20.70">
    <property type="entry name" value="Aldolase class I"/>
    <property type="match status" value="1"/>
</dbReference>